<evidence type="ECO:0000313" key="4">
    <source>
        <dbReference type="Proteomes" id="UP000263094"/>
    </source>
</evidence>
<dbReference type="OrthoDB" id="4350641at2"/>
<feature type="region of interest" description="Disordered" evidence="1">
    <location>
        <begin position="139"/>
        <end position="159"/>
    </location>
</feature>
<organism evidence="3 4">
    <name type="scientific">Streptomyces triticagri</name>
    <dbReference type="NCBI Taxonomy" id="2293568"/>
    <lineage>
        <taxon>Bacteria</taxon>
        <taxon>Bacillati</taxon>
        <taxon>Actinomycetota</taxon>
        <taxon>Actinomycetes</taxon>
        <taxon>Kitasatosporales</taxon>
        <taxon>Streptomycetaceae</taxon>
        <taxon>Streptomyces</taxon>
    </lineage>
</organism>
<evidence type="ECO:0008006" key="5">
    <source>
        <dbReference type="Google" id="ProtNLM"/>
    </source>
</evidence>
<dbReference type="EMBL" id="QUAK01000216">
    <property type="protein sequence ID" value="RFU83208.1"/>
    <property type="molecule type" value="Genomic_DNA"/>
</dbReference>
<keyword evidence="2" id="KW-0812">Transmembrane</keyword>
<feature type="transmembrane region" description="Helical" evidence="2">
    <location>
        <begin position="17"/>
        <end position="37"/>
    </location>
</feature>
<gene>
    <name evidence="3" type="ORF">DY218_29055</name>
</gene>
<sequence>MPAPHAYDSRAGAGLRLLRAVVFAAVCVVLSAGGHALASSHTVPLWTVGVGFLAALVVVAPFTGRARSLPGIAASLAVGQLALHVLFGTGQHQAAAGQRLPTSDAALIEQASKLVCGAGAAVMNPAEARRILTVAGLDPETPAAGHQHHHGMAASTAPAVESGGTDLLPDLPMLLGHLLAALAAGLLLRRGDLALLRLAELSSASRDGLAHGAPVRALCAALALVRALVRGPVPEAEVLARSLRTAPRSAPRPRTATLADTVIRRGPPASGGRSSGTGECRTDRGVLALAA</sequence>
<keyword evidence="4" id="KW-1185">Reference proteome</keyword>
<comment type="caution">
    <text evidence="3">The sequence shown here is derived from an EMBL/GenBank/DDBJ whole genome shotgun (WGS) entry which is preliminary data.</text>
</comment>
<proteinExistence type="predicted"/>
<keyword evidence="2" id="KW-1133">Transmembrane helix</keyword>
<reference evidence="3 4" key="1">
    <citation type="submission" date="2018-08" db="EMBL/GenBank/DDBJ databases">
        <title>Isolation, diversity and antifungal activity of Actinobacteria from wheat.</title>
        <authorList>
            <person name="Han C."/>
        </authorList>
    </citation>
    <scope>NUCLEOTIDE SEQUENCE [LARGE SCALE GENOMIC DNA]</scope>
    <source>
        <strain evidence="3 4">NEAU-YY421</strain>
    </source>
</reference>
<feature type="compositionally biased region" description="Low complexity" evidence="1">
    <location>
        <begin position="244"/>
        <end position="278"/>
    </location>
</feature>
<dbReference type="AlphaFoldDB" id="A0A372LX13"/>
<feature type="transmembrane region" description="Helical" evidence="2">
    <location>
        <begin position="43"/>
        <end position="62"/>
    </location>
</feature>
<name>A0A372LX13_9ACTN</name>
<dbReference type="RefSeq" id="WP_128559107.1">
    <property type="nucleotide sequence ID" value="NZ_QUAK01000216.1"/>
</dbReference>
<evidence type="ECO:0000313" key="3">
    <source>
        <dbReference type="EMBL" id="RFU83208.1"/>
    </source>
</evidence>
<accession>A0A372LX13</accession>
<keyword evidence="2" id="KW-0472">Membrane</keyword>
<dbReference type="Proteomes" id="UP000263094">
    <property type="component" value="Unassembled WGS sequence"/>
</dbReference>
<feature type="region of interest" description="Disordered" evidence="1">
    <location>
        <begin position="244"/>
        <end position="284"/>
    </location>
</feature>
<protein>
    <recommendedName>
        <fullName evidence="5">Integral membrane protein</fullName>
    </recommendedName>
</protein>
<evidence type="ECO:0000256" key="2">
    <source>
        <dbReference type="SAM" id="Phobius"/>
    </source>
</evidence>
<evidence type="ECO:0000256" key="1">
    <source>
        <dbReference type="SAM" id="MobiDB-lite"/>
    </source>
</evidence>